<dbReference type="GO" id="GO:0005524">
    <property type="term" value="F:ATP binding"/>
    <property type="evidence" value="ECO:0007669"/>
    <property type="project" value="InterPro"/>
</dbReference>
<name>A0A238KLT8_9RHOB</name>
<dbReference type="OrthoDB" id="5297432at2"/>
<dbReference type="InterPro" id="IPR003959">
    <property type="entry name" value="ATPase_AAA_core"/>
</dbReference>
<dbReference type="GO" id="GO:0006515">
    <property type="term" value="P:protein quality control for misfolded or incompletely synthesized proteins"/>
    <property type="evidence" value="ECO:0007669"/>
    <property type="project" value="TreeGrafter"/>
</dbReference>
<evidence type="ECO:0000313" key="3">
    <source>
        <dbReference type="Proteomes" id="UP000202485"/>
    </source>
</evidence>
<evidence type="ECO:0000259" key="1">
    <source>
        <dbReference type="SMART" id="SM00382"/>
    </source>
</evidence>
<evidence type="ECO:0000313" key="2">
    <source>
        <dbReference type="EMBL" id="SMX43819.1"/>
    </source>
</evidence>
<dbReference type="Gene3D" id="3.40.50.300">
    <property type="entry name" value="P-loop containing nucleotide triphosphate hydrolases"/>
    <property type="match status" value="1"/>
</dbReference>
<feature type="domain" description="AAA+ ATPase" evidence="1">
    <location>
        <begin position="139"/>
        <end position="292"/>
    </location>
</feature>
<dbReference type="SUPFAM" id="SSF52540">
    <property type="entry name" value="P-loop containing nucleoside triphosphate hydrolases"/>
    <property type="match status" value="1"/>
</dbReference>
<dbReference type="InterPro" id="IPR027065">
    <property type="entry name" value="Lon_Prtase"/>
</dbReference>
<accession>A0A238KLT8</accession>
<dbReference type="PANTHER" id="PTHR43718">
    <property type="entry name" value="LON PROTEASE"/>
    <property type="match status" value="1"/>
</dbReference>
<dbReference type="AlphaFoldDB" id="A0A238KLT8"/>
<dbReference type="InterPro" id="IPR003593">
    <property type="entry name" value="AAA+_ATPase"/>
</dbReference>
<keyword evidence="3" id="KW-1185">Reference proteome</keyword>
<reference evidence="3" key="1">
    <citation type="submission" date="2017-05" db="EMBL/GenBank/DDBJ databases">
        <authorList>
            <person name="Rodrigo-Torres L."/>
            <person name="Arahal R. D."/>
            <person name="Lucena T."/>
        </authorList>
    </citation>
    <scope>NUCLEOTIDE SEQUENCE [LARGE SCALE GENOMIC DNA]</scope>
    <source>
        <strain evidence="3">CECT 8715</strain>
    </source>
</reference>
<dbReference type="RefSeq" id="WP_093963823.1">
    <property type="nucleotide sequence ID" value="NZ_FXYG01000003.1"/>
</dbReference>
<keyword evidence="2" id="KW-0645">Protease</keyword>
<dbReference type="Pfam" id="PF00004">
    <property type="entry name" value="AAA"/>
    <property type="match status" value="1"/>
</dbReference>
<dbReference type="SMART" id="SM00382">
    <property type="entry name" value="AAA"/>
    <property type="match status" value="1"/>
</dbReference>
<gene>
    <name evidence="2" type="primary">lon_3</name>
    <name evidence="2" type="ORF">RUA8715_02282</name>
</gene>
<keyword evidence="2" id="KW-0378">Hydrolase</keyword>
<organism evidence="2 3">
    <name type="scientific">Ruegeria arenilitoris</name>
    <dbReference type="NCBI Taxonomy" id="1173585"/>
    <lineage>
        <taxon>Bacteria</taxon>
        <taxon>Pseudomonadati</taxon>
        <taxon>Pseudomonadota</taxon>
        <taxon>Alphaproteobacteria</taxon>
        <taxon>Rhodobacterales</taxon>
        <taxon>Roseobacteraceae</taxon>
        <taxon>Ruegeria</taxon>
    </lineage>
</organism>
<protein>
    <submittedName>
        <fullName evidence="2">Lon protease</fullName>
        <ecNumber evidence="2">3.4.21.53</ecNumber>
    </submittedName>
</protein>
<dbReference type="GO" id="GO:0051131">
    <property type="term" value="P:chaperone-mediated protein complex assembly"/>
    <property type="evidence" value="ECO:0007669"/>
    <property type="project" value="TreeGrafter"/>
</dbReference>
<sequence>MPRIVPLLTDLKLFETEDEDIERRLRNHLEELRYSSCKEGKTEEPKRVTWQDTDTIRRRAKKIIEARGKYSQGRHLSRADRKMLRPVMNGVAVGGPSTEHQVDEIAAMLYDELPWMQRVIHEIWLDMRHNVIEHGPGLRLRPTLLIGGAGLGKTHLVRRVAELSNLPVVHIDGGASSEGFPVAGLSRGWGGAECGRPLKTMLSTQVANPVVVIDEVDKAGTAFGTSGHSTSMHTALLGLLEPVSAVDWHCPYFQIGFDLSRINWLMTANDASVLPALLRSRVRTIHIDPPNRAQLATFIENEVERRFLPEECVDQIWQAIQMPINNNAVSVRLVVKLLEEVQRLETLPLKH</sequence>
<dbReference type="GO" id="GO:0007005">
    <property type="term" value="P:mitochondrion organization"/>
    <property type="evidence" value="ECO:0007669"/>
    <property type="project" value="TreeGrafter"/>
</dbReference>
<dbReference type="GO" id="GO:0003697">
    <property type="term" value="F:single-stranded DNA binding"/>
    <property type="evidence" value="ECO:0007669"/>
    <property type="project" value="TreeGrafter"/>
</dbReference>
<dbReference type="EMBL" id="FXYG01000003">
    <property type="protein sequence ID" value="SMX43819.1"/>
    <property type="molecule type" value="Genomic_DNA"/>
</dbReference>
<dbReference type="GO" id="GO:0004252">
    <property type="term" value="F:serine-type endopeptidase activity"/>
    <property type="evidence" value="ECO:0007669"/>
    <property type="project" value="UniProtKB-EC"/>
</dbReference>
<dbReference type="PANTHER" id="PTHR43718:SF2">
    <property type="entry name" value="LON PROTEASE HOMOLOG, MITOCHONDRIAL"/>
    <property type="match status" value="1"/>
</dbReference>
<proteinExistence type="predicted"/>
<dbReference type="Proteomes" id="UP000202485">
    <property type="component" value="Unassembled WGS sequence"/>
</dbReference>
<dbReference type="GO" id="GO:0016887">
    <property type="term" value="F:ATP hydrolysis activity"/>
    <property type="evidence" value="ECO:0007669"/>
    <property type="project" value="InterPro"/>
</dbReference>
<dbReference type="GO" id="GO:0004176">
    <property type="term" value="F:ATP-dependent peptidase activity"/>
    <property type="evidence" value="ECO:0007669"/>
    <property type="project" value="InterPro"/>
</dbReference>
<dbReference type="InterPro" id="IPR027417">
    <property type="entry name" value="P-loop_NTPase"/>
</dbReference>
<dbReference type="EC" id="3.4.21.53" evidence="2"/>